<dbReference type="GO" id="GO:0016020">
    <property type="term" value="C:membrane"/>
    <property type="evidence" value="ECO:0007669"/>
    <property type="project" value="InterPro"/>
</dbReference>
<keyword evidence="3" id="KW-1133">Transmembrane helix</keyword>
<feature type="transmembrane region" description="Helical" evidence="3">
    <location>
        <begin position="146"/>
        <end position="167"/>
    </location>
</feature>
<organism evidence="5 6">
    <name type="scientific">Priestia taiwanensis</name>
    <dbReference type="NCBI Taxonomy" id="1347902"/>
    <lineage>
        <taxon>Bacteria</taxon>
        <taxon>Bacillati</taxon>
        <taxon>Bacillota</taxon>
        <taxon>Bacilli</taxon>
        <taxon>Bacillales</taxon>
        <taxon>Bacillaceae</taxon>
        <taxon>Priestia</taxon>
    </lineage>
</organism>
<feature type="transmembrane region" description="Helical" evidence="3">
    <location>
        <begin position="120"/>
        <end position="140"/>
    </location>
</feature>
<keyword evidence="6" id="KW-1185">Reference proteome</keyword>
<feature type="domain" description="EamA" evidence="4">
    <location>
        <begin position="2"/>
        <end position="133"/>
    </location>
</feature>
<feature type="transmembrane region" description="Helical" evidence="3">
    <location>
        <begin position="179"/>
        <end position="199"/>
    </location>
</feature>
<sequence length="292" mass="31878">MKYYLFVFLGACSYGLLSTITKLAYGAGYTVNEVTASQMFFGWVFTFVLMLMFSRHKVGTKHIFPLLFVGVFSCLTGVLYYSSLQTVPASIAIVLLFQFTWIGVILEAVVTRTFPSKEKLISIAILLVGTVLAGGVLEGATFEWTLAGFLLGLGSALTFALFIFFSGRVATELPALSRSFVVVTGAMLLIFIIFPPAFFTNGVLFDGLWKYGMFLGFFGMVIPTIFFSIGVPKIGGGMATILGAAELPVAVLMSMALLREQVSVWQWGGIILILIGIAVPQIRLMRTEKRRG</sequence>
<dbReference type="Pfam" id="PF00892">
    <property type="entry name" value="EamA"/>
    <property type="match status" value="2"/>
</dbReference>
<evidence type="ECO:0000313" key="5">
    <source>
        <dbReference type="EMBL" id="GGE55568.1"/>
    </source>
</evidence>
<dbReference type="AlphaFoldDB" id="A0A917AII3"/>
<evidence type="ECO:0000313" key="6">
    <source>
        <dbReference type="Proteomes" id="UP000605259"/>
    </source>
</evidence>
<feature type="transmembrane region" description="Helical" evidence="3">
    <location>
        <begin position="87"/>
        <end position="108"/>
    </location>
</feature>
<feature type="transmembrane region" description="Helical" evidence="3">
    <location>
        <begin position="238"/>
        <end position="258"/>
    </location>
</feature>
<proteinExistence type="inferred from homology"/>
<comment type="caution">
    <text evidence="5">The sequence shown here is derived from an EMBL/GenBank/DDBJ whole genome shotgun (WGS) entry which is preliminary data.</text>
</comment>
<feature type="transmembrane region" description="Helical" evidence="3">
    <location>
        <begin position="211"/>
        <end position="231"/>
    </location>
</feature>
<feature type="transmembrane region" description="Helical" evidence="3">
    <location>
        <begin position="264"/>
        <end position="282"/>
    </location>
</feature>
<evidence type="ECO:0000256" key="3">
    <source>
        <dbReference type="SAM" id="Phobius"/>
    </source>
</evidence>
<dbReference type="InterPro" id="IPR037185">
    <property type="entry name" value="EmrE-like"/>
</dbReference>
<reference evidence="5" key="2">
    <citation type="submission" date="2020-09" db="EMBL/GenBank/DDBJ databases">
        <authorList>
            <person name="Sun Q."/>
            <person name="Zhou Y."/>
        </authorList>
    </citation>
    <scope>NUCLEOTIDE SEQUENCE</scope>
    <source>
        <strain evidence="5">CGMCC 1.12698</strain>
    </source>
</reference>
<reference evidence="5" key="1">
    <citation type="journal article" date="2014" name="Int. J. Syst. Evol. Microbiol.">
        <title>Complete genome sequence of Corynebacterium casei LMG S-19264T (=DSM 44701T), isolated from a smear-ripened cheese.</title>
        <authorList>
            <consortium name="US DOE Joint Genome Institute (JGI-PGF)"/>
            <person name="Walter F."/>
            <person name="Albersmeier A."/>
            <person name="Kalinowski J."/>
            <person name="Ruckert C."/>
        </authorList>
    </citation>
    <scope>NUCLEOTIDE SEQUENCE</scope>
    <source>
        <strain evidence="5">CGMCC 1.12698</strain>
    </source>
</reference>
<comment type="subcellular location">
    <subcellularLocation>
        <location evidence="1">Endomembrane system</location>
        <topology evidence="1">Multi-pass membrane protein</topology>
    </subcellularLocation>
</comment>
<dbReference type="EMBL" id="BMFK01000001">
    <property type="protein sequence ID" value="GGE55568.1"/>
    <property type="molecule type" value="Genomic_DNA"/>
</dbReference>
<dbReference type="SUPFAM" id="SSF103481">
    <property type="entry name" value="Multidrug resistance efflux transporter EmrE"/>
    <property type="match status" value="2"/>
</dbReference>
<comment type="similarity">
    <text evidence="2">Belongs to the EamA transporter family.</text>
</comment>
<dbReference type="Proteomes" id="UP000605259">
    <property type="component" value="Unassembled WGS sequence"/>
</dbReference>
<accession>A0A917AII3</accession>
<feature type="transmembrane region" description="Helical" evidence="3">
    <location>
        <begin position="63"/>
        <end position="81"/>
    </location>
</feature>
<dbReference type="InterPro" id="IPR000620">
    <property type="entry name" value="EamA_dom"/>
</dbReference>
<evidence type="ECO:0000256" key="2">
    <source>
        <dbReference type="ARBA" id="ARBA00007362"/>
    </source>
</evidence>
<gene>
    <name evidence="5" type="ORF">GCM10007140_02430</name>
</gene>
<feature type="transmembrane region" description="Helical" evidence="3">
    <location>
        <begin position="36"/>
        <end position="54"/>
    </location>
</feature>
<evidence type="ECO:0000256" key="1">
    <source>
        <dbReference type="ARBA" id="ARBA00004127"/>
    </source>
</evidence>
<keyword evidence="3" id="KW-0472">Membrane</keyword>
<feature type="domain" description="EamA" evidence="4">
    <location>
        <begin position="147"/>
        <end position="278"/>
    </location>
</feature>
<protein>
    <submittedName>
        <fullName evidence="5">Multidrug transporter</fullName>
    </submittedName>
</protein>
<dbReference type="PANTHER" id="PTHR22911:SF137">
    <property type="entry name" value="SOLUTE CARRIER FAMILY 35 MEMBER G2-RELATED"/>
    <property type="match status" value="1"/>
</dbReference>
<dbReference type="PANTHER" id="PTHR22911">
    <property type="entry name" value="ACYL-MALONYL CONDENSING ENZYME-RELATED"/>
    <property type="match status" value="1"/>
</dbReference>
<evidence type="ECO:0000259" key="4">
    <source>
        <dbReference type="Pfam" id="PF00892"/>
    </source>
</evidence>
<keyword evidence="3" id="KW-0812">Transmembrane</keyword>
<name>A0A917AII3_9BACI</name>